<feature type="non-terminal residue" evidence="2">
    <location>
        <position position="101"/>
    </location>
</feature>
<accession>A0A383E6N1</accession>
<organism evidence="2">
    <name type="scientific">marine metagenome</name>
    <dbReference type="NCBI Taxonomy" id="408172"/>
    <lineage>
        <taxon>unclassified sequences</taxon>
        <taxon>metagenomes</taxon>
        <taxon>ecological metagenomes</taxon>
    </lineage>
</organism>
<keyword evidence="1" id="KW-0472">Membrane</keyword>
<protein>
    <recommendedName>
        <fullName evidence="3">Transcription factor zinc-finger domain-containing protein</fullName>
    </recommendedName>
</protein>
<proteinExistence type="predicted"/>
<sequence>VRLTLKCPECESALPVGAADAPSEVTCGRCSYPIRLLVGENVRADREVDICPVCTGVDFYRRKDFDPKLGLTVVVVASLISAGFLWVGLVLFAFGVLAATA</sequence>
<keyword evidence="1" id="KW-0812">Transmembrane</keyword>
<gene>
    <name evidence="2" type="ORF">METZ01_LOCUS504957</name>
</gene>
<evidence type="ECO:0008006" key="3">
    <source>
        <dbReference type="Google" id="ProtNLM"/>
    </source>
</evidence>
<dbReference type="AlphaFoldDB" id="A0A383E6N1"/>
<reference evidence="2" key="1">
    <citation type="submission" date="2018-05" db="EMBL/GenBank/DDBJ databases">
        <authorList>
            <person name="Lanie J.A."/>
            <person name="Ng W.-L."/>
            <person name="Kazmierczak K.M."/>
            <person name="Andrzejewski T.M."/>
            <person name="Davidsen T.M."/>
            <person name="Wayne K.J."/>
            <person name="Tettelin H."/>
            <person name="Glass J.I."/>
            <person name="Rusch D."/>
            <person name="Podicherti R."/>
            <person name="Tsui H.-C.T."/>
            <person name="Winkler M.E."/>
        </authorList>
    </citation>
    <scope>NUCLEOTIDE SEQUENCE</scope>
</reference>
<feature type="non-terminal residue" evidence="2">
    <location>
        <position position="1"/>
    </location>
</feature>
<evidence type="ECO:0000256" key="1">
    <source>
        <dbReference type="SAM" id="Phobius"/>
    </source>
</evidence>
<evidence type="ECO:0000313" key="2">
    <source>
        <dbReference type="EMBL" id="SVE52103.1"/>
    </source>
</evidence>
<feature type="transmembrane region" description="Helical" evidence="1">
    <location>
        <begin position="69"/>
        <end position="99"/>
    </location>
</feature>
<name>A0A383E6N1_9ZZZZ</name>
<dbReference type="EMBL" id="UINC01223065">
    <property type="protein sequence ID" value="SVE52103.1"/>
    <property type="molecule type" value="Genomic_DNA"/>
</dbReference>
<keyword evidence="1" id="KW-1133">Transmembrane helix</keyword>